<organism evidence="3">
    <name type="scientific">uncultured Caudovirales phage</name>
    <dbReference type="NCBI Taxonomy" id="2100421"/>
    <lineage>
        <taxon>Viruses</taxon>
        <taxon>Duplodnaviria</taxon>
        <taxon>Heunggongvirae</taxon>
        <taxon>Uroviricota</taxon>
        <taxon>Caudoviricetes</taxon>
        <taxon>Peduoviridae</taxon>
        <taxon>Maltschvirus</taxon>
        <taxon>Maltschvirus maltsch</taxon>
    </lineage>
</organism>
<name>A0A6J5P808_9CAUD</name>
<reference evidence="3" key="1">
    <citation type="submission" date="2020-04" db="EMBL/GenBank/DDBJ databases">
        <authorList>
            <person name="Chiriac C."/>
            <person name="Salcher M."/>
            <person name="Ghai R."/>
            <person name="Kavagutti S V."/>
        </authorList>
    </citation>
    <scope>NUCLEOTIDE SEQUENCE</scope>
</reference>
<dbReference type="EMBL" id="LR796814">
    <property type="protein sequence ID" value="CAB4167307.1"/>
    <property type="molecule type" value="Genomic_DNA"/>
</dbReference>
<evidence type="ECO:0000256" key="1">
    <source>
        <dbReference type="SAM" id="Phobius"/>
    </source>
</evidence>
<keyword evidence="1" id="KW-0472">Membrane</keyword>
<dbReference type="EMBL" id="LR796674">
    <property type="protein sequence ID" value="CAB4158983.1"/>
    <property type="molecule type" value="Genomic_DNA"/>
</dbReference>
<protein>
    <submittedName>
        <fullName evidence="3">Uncharacterized protein</fullName>
    </submittedName>
</protein>
<keyword evidence="1" id="KW-0812">Transmembrane</keyword>
<gene>
    <name evidence="2" type="ORF">UFOVP714_48</name>
    <name evidence="3" type="ORF">UFOVP864_12</name>
</gene>
<evidence type="ECO:0000313" key="2">
    <source>
        <dbReference type="EMBL" id="CAB4158983.1"/>
    </source>
</evidence>
<evidence type="ECO:0000313" key="3">
    <source>
        <dbReference type="EMBL" id="CAB4167307.1"/>
    </source>
</evidence>
<sequence length="61" mass="6330">MLNLKKLIQKEAEKAILKKAVGKILPMDGEPKAPLGPKAKLAGGLAALGAFFALLSQFLAG</sequence>
<keyword evidence="1" id="KW-1133">Transmembrane helix</keyword>
<proteinExistence type="predicted"/>
<accession>A0A6J5P808</accession>
<feature type="transmembrane region" description="Helical" evidence="1">
    <location>
        <begin position="41"/>
        <end position="60"/>
    </location>
</feature>